<name>A0A4Q5N4A7_9MICO</name>
<evidence type="ECO:0000313" key="2">
    <source>
        <dbReference type="EMBL" id="RYV52143.1"/>
    </source>
</evidence>
<sequence length="286" mass="31115">MSQPATPSDADATSAGVRASLRQFVSKRSVGDWIAVAVIVLGATALLVMFPLVRVCDQHLTDAGEVETVCRHLALNDPPVVVVGALVVLAMSAFFAEVSVSGLTVKRRLELVERKADWATDEAGRANETATAAKSEARDALAAAARYERVRRDLKARTSERDTEQTDAWNEMAEDLRDQPEFDLAGHLASQDEGMRLAGFAWASTHRDPGRATQVAEAMFGARGFTQEMGIRALAATIGDDCDALGPELRARLLDLKSTVVRRAQRRNDTSNRATEIDRLLQRCPD</sequence>
<reference evidence="2 3" key="1">
    <citation type="submission" date="2019-01" db="EMBL/GenBank/DDBJ databases">
        <title>Novel species of Cellulomonas.</title>
        <authorList>
            <person name="Liu Q."/>
            <person name="Xin Y.-H."/>
        </authorList>
    </citation>
    <scope>NUCLEOTIDE SEQUENCE [LARGE SCALE GENOMIC DNA]</scope>
    <source>
        <strain evidence="2 3">HLT2-17</strain>
    </source>
</reference>
<dbReference type="RefSeq" id="WP_130101591.1">
    <property type="nucleotide sequence ID" value="NZ_SDWW01000008.1"/>
</dbReference>
<dbReference type="OrthoDB" id="3680449at2"/>
<dbReference type="Proteomes" id="UP000293764">
    <property type="component" value="Unassembled WGS sequence"/>
</dbReference>
<organism evidence="2 3">
    <name type="scientific">Pengzhenrongella frigida</name>
    <dbReference type="NCBI Taxonomy" id="1259133"/>
    <lineage>
        <taxon>Bacteria</taxon>
        <taxon>Bacillati</taxon>
        <taxon>Actinomycetota</taxon>
        <taxon>Actinomycetes</taxon>
        <taxon>Micrococcales</taxon>
        <taxon>Pengzhenrongella</taxon>
    </lineage>
</organism>
<dbReference type="EMBL" id="SDWW01000008">
    <property type="protein sequence ID" value="RYV52143.1"/>
    <property type="molecule type" value="Genomic_DNA"/>
</dbReference>
<proteinExistence type="predicted"/>
<feature type="transmembrane region" description="Helical" evidence="1">
    <location>
        <begin position="81"/>
        <end position="105"/>
    </location>
</feature>
<evidence type="ECO:0000313" key="3">
    <source>
        <dbReference type="Proteomes" id="UP000293764"/>
    </source>
</evidence>
<protein>
    <submittedName>
        <fullName evidence="2">Uncharacterized protein</fullName>
    </submittedName>
</protein>
<dbReference type="AlphaFoldDB" id="A0A4Q5N4A7"/>
<keyword evidence="3" id="KW-1185">Reference proteome</keyword>
<keyword evidence="1" id="KW-0472">Membrane</keyword>
<evidence type="ECO:0000256" key="1">
    <source>
        <dbReference type="SAM" id="Phobius"/>
    </source>
</evidence>
<keyword evidence="1" id="KW-1133">Transmembrane helix</keyword>
<keyword evidence="1" id="KW-0812">Transmembrane</keyword>
<feature type="transmembrane region" description="Helical" evidence="1">
    <location>
        <begin position="30"/>
        <end position="53"/>
    </location>
</feature>
<accession>A0A4Q5N4A7</accession>
<comment type="caution">
    <text evidence="2">The sequence shown here is derived from an EMBL/GenBank/DDBJ whole genome shotgun (WGS) entry which is preliminary data.</text>
</comment>
<gene>
    <name evidence="2" type="ORF">EUA98_05120</name>
</gene>